<evidence type="ECO:0000313" key="2">
    <source>
        <dbReference type="EMBL" id="SDD24164.1"/>
    </source>
</evidence>
<dbReference type="OrthoDB" id="6191933at2"/>
<feature type="signal peptide" evidence="1">
    <location>
        <begin position="1"/>
        <end position="21"/>
    </location>
</feature>
<keyword evidence="3" id="KW-1185">Reference proteome</keyword>
<dbReference type="RefSeq" id="WP_143006536.1">
    <property type="nucleotide sequence ID" value="NZ_FNAG01000001.1"/>
</dbReference>
<name>A0A1G6T5K1_9GAMM</name>
<proteinExistence type="predicted"/>
<reference evidence="2 3" key="1">
    <citation type="submission" date="2016-10" db="EMBL/GenBank/DDBJ databases">
        <authorList>
            <person name="de Groot N.N."/>
        </authorList>
    </citation>
    <scope>NUCLEOTIDE SEQUENCE [LARGE SCALE GENOMIC DNA]</scope>
    <source>
        <strain evidence="2 3">DSM 16957</strain>
    </source>
</reference>
<dbReference type="AlphaFoldDB" id="A0A1G6T5K1"/>
<keyword evidence="1" id="KW-0732">Signal</keyword>
<accession>A0A1G6T5K1</accession>
<protein>
    <submittedName>
        <fullName evidence="2">Uncharacterized protein</fullName>
    </submittedName>
</protein>
<dbReference type="EMBL" id="FNAG01000001">
    <property type="protein sequence ID" value="SDD24164.1"/>
    <property type="molecule type" value="Genomic_DNA"/>
</dbReference>
<feature type="chain" id="PRO_5011579989" evidence="1">
    <location>
        <begin position="22"/>
        <end position="681"/>
    </location>
</feature>
<evidence type="ECO:0000313" key="3">
    <source>
        <dbReference type="Proteomes" id="UP000199603"/>
    </source>
</evidence>
<organism evidence="2 3">
    <name type="scientific">Aquimonas voraii</name>
    <dbReference type="NCBI Taxonomy" id="265719"/>
    <lineage>
        <taxon>Bacteria</taxon>
        <taxon>Pseudomonadati</taxon>
        <taxon>Pseudomonadota</taxon>
        <taxon>Gammaproteobacteria</taxon>
        <taxon>Lysobacterales</taxon>
        <taxon>Lysobacteraceae</taxon>
        <taxon>Aquimonas</taxon>
    </lineage>
</organism>
<sequence length="681" mass="73563">MFKHLPAALLAALAITPLATAQVVESQAQAARNAQQWMVWGGELRFNWNRDLMGDLGFTVSPAKDRLDVRDEPHVERIALREAAGLEIRVENSSDFAGFAGGRLQSRGGFRLTGENLDIDLSNLVLRPSPKHPFQLDVISADGKAWFYIDRLMYKLEGGDVPQMNVRAMDLRIAPELAAALGNRAYAGWVVAGLEMYARIATPGAVIARPKGSSRWHGSPAPNGGVYEVDVFMSSFNLQYTRKQNAADGPGGQNTGLVVFTPSSTLRNNRGTGSADESNLGNPLIATVAGDPLGTSTARYAADVPWWQKFSGNFAPHGNDQHPYLIWNLYRVDSTGRIEQIGRSGVKHAWLTTNSPCDVNPGNNHILGRGCVDTYGTGNNDAITDLGPRNEILPFTGQWGRCGSVYDADCNGARDTSSPCVNVGGTDCSNYAFRMPVIEQFIDTSLNPGATYFAESWYIVRDDINIQNTMQSLPITFNWTGSAWNSMNGTPLRLGAALGRWVAPDTTAPNERSTDIKTGDGSLRVALRVNDLGGGQYRYDYAVMNFDFARAVTQGAEPNLRVLRNNGFNRFELPFPEDAELISTEFADGDLDSANNWTLSRVGSSLVWQAAGTPTAPNNPLNWGVMFRFSLTTTQAPQAGSGSLGVAEPGTPASVRVDTLVPGAAAPSPDALFSNGFETAL</sequence>
<gene>
    <name evidence="2" type="ORF">SAMN04488509_101883</name>
</gene>
<dbReference type="Proteomes" id="UP000199603">
    <property type="component" value="Unassembled WGS sequence"/>
</dbReference>
<evidence type="ECO:0000256" key="1">
    <source>
        <dbReference type="SAM" id="SignalP"/>
    </source>
</evidence>